<protein>
    <submittedName>
        <fullName evidence="1">Uncharacterized protein</fullName>
    </submittedName>
</protein>
<accession>A0A4Y7IVE6</accession>
<keyword evidence="2" id="KW-1185">Reference proteome</keyword>
<dbReference type="Proteomes" id="UP000316621">
    <property type="component" value="Chromosome 2"/>
</dbReference>
<name>A0A4Y7IVE6_PAPSO</name>
<dbReference type="AlphaFoldDB" id="A0A4Y7IVE6"/>
<organism evidence="1 2">
    <name type="scientific">Papaver somniferum</name>
    <name type="common">Opium poppy</name>
    <dbReference type="NCBI Taxonomy" id="3469"/>
    <lineage>
        <taxon>Eukaryota</taxon>
        <taxon>Viridiplantae</taxon>
        <taxon>Streptophyta</taxon>
        <taxon>Embryophyta</taxon>
        <taxon>Tracheophyta</taxon>
        <taxon>Spermatophyta</taxon>
        <taxon>Magnoliopsida</taxon>
        <taxon>Ranunculales</taxon>
        <taxon>Papaveraceae</taxon>
        <taxon>Papaveroideae</taxon>
        <taxon>Papaver</taxon>
    </lineage>
</organism>
<proteinExistence type="predicted"/>
<evidence type="ECO:0000313" key="1">
    <source>
        <dbReference type="EMBL" id="RZC52853.1"/>
    </source>
</evidence>
<evidence type="ECO:0000313" key="2">
    <source>
        <dbReference type="Proteomes" id="UP000316621"/>
    </source>
</evidence>
<reference evidence="1 2" key="1">
    <citation type="journal article" date="2018" name="Science">
        <title>The opium poppy genome and morphinan production.</title>
        <authorList>
            <person name="Guo L."/>
            <person name="Winzer T."/>
            <person name="Yang X."/>
            <person name="Li Y."/>
            <person name="Ning Z."/>
            <person name="He Z."/>
            <person name="Teodor R."/>
            <person name="Lu Y."/>
            <person name="Bowser T.A."/>
            <person name="Graham I.A."/>
            <person name="Ye K."/>
        </authorList>
    </citation>
    <scope>NUCLEOTIDE SEQUENCE [LARGE SCALE GENOMIC DNA]</scope>
    <source>
        <strain evidence="2">cv. HN1</strain>
        <tissue evidence="1">Leaves</tissue>
    </source>
</reference>
<gene>
    <name evidence="1" type="ORF">C5167_021283</name>
</gene>
<sequence length="158" mass="17334">MDDGLKWVETLEETSVTSLRTLGDLGSKIVVLQGPGPLYGHAMDLVGQSFLVAVSGKMVNPICNNSCLRCGLSHADNLAGFSYSGLSKSLPRVSALYVTEFQLSTVNEILTLLKHKKGCFTETDHVPLVGRFAVLELLAQFVIWQDLVLLVYNYPYEP</sequence>
<dbReference type="Gramene" id="RZC52853">
    <property type="protein sequence ID" value="RZC52853"/>
    <property type="gene ID" value="C5167_021283"/>
</dbReference>
<dbReference type="EMBL" id="CM010716">
    <property type="protein sequence ID" value="RZC52853.1"/>
    <property type="molecule type" value="Genomic_DNA"/>
</dbReference>